<evidence type="ECO:0000313" key="1">
    <source>
        <dbReference type="EMBL" id="EEC49439.1"/>
    </source>
</evidence>
<proteinExistence type="predicted"/>
<keyword evidence="2" id="KW-1185">Reference proteome</keyword>
<dbReference type="PaxDb" id="2850-Phatr44800"/>
<reference evidence="2" key="2">
    <citation type="submission" date="2008-08" db="EMBL/GenBank/DDBJ databases">
        <authorList>
            <consortium name="Diatom Consortium"/>
            <person name="Grigoriev I."/>
            <person name="Grimwood J."/>
            <person name="Kuo A."/>
            <person name="Otillar R.P."/>
            <person name="Salamov A."/>
            <person name="Detter J.C."/>
            <person name="Lindquist E."/>
            <person name="Shapiro H."/>
            <person name="Lucas S."/>
            <person name="Glavina del Rio T."/>
            <person name="Pitluck S."/>
            <person name="Rokhsar D."/>
            <person name="Bowler C."/>
        </authorList>
    </citation>
    <scope>GENOME REANNOTATION</scope>
    <source>
        <strain evidence="2">CCAP 1055/1</strain>
    </source>
</reference>
<dbReference type="Proteomes" id="UP000000759">
    <property type="component" value="Chromosome 5"/>
</dbReference>
<protein>
    <submittedName>
        <fullName evidence="1">Uncharacterized protein</fullName>
    </submittedName>
</protein>
<organism evidence="1 2">
    <name type="scientific">Phaeodactylum tricornutum (strain CCAP 1055/1)</name>
    <dbReference type="NCBI Taxonomy" id="556484"/>
    <lineage>
        <taxon>Eukaryota</taxon>
        <taxon>Sar</taxon>
        <taxon>Stramenopiles</taxon>
        <taxon>Ochrophyta</taxon>
        <taxon>Bacillariophyta</taxon>
        <taxon>Bacillariophyceae</taxon>
        <taxon>Bacillariophycidae</taxon>
        <taxon>Naviculales</taxon>
        <taxon>Phaeodactylaceae</taxon>
        <taxon>Phaeodactylum</taxon>
    </lineage>
</organism>
<gene>
    <name evidence="1" type="ORF">PHATRDRAFT_44800</name>
</gene>
<accession>B7FVP4</accession>
<dbReference type="GeneID" id="7199755"/>
<name>B7FVP4_PHATC</name>
<sequence>MSTDHDEKIVEDIPQMRSVAMMSPVPMVPLARSIATPKAQLISSARFVEKKEIISPSPTGWELAVTDPLPAIYMLERTHTYVSNAGAKEVANRIANSLRLQSIAATFSTKEALATAETSNQVVFTIRLWSHKKQVLVELQRVSGCCFFYQQTVKALFRAAKGEPERRLSYNYSIPDCVPQESPEETKQCVQEGIDCASALLKKEGRFDSHALAMESLVHITNATKCRTFAAHCILCGDFLSTLICLVEASRMERPGTAMQGLSSMEEEHFRVMHRHALAVLANCLSALDDSGELAHVLKQQPELSSTTFLLALLDDVENATDRPHDACQATRCLCALVQTCSDTKSRIVGELGGLPALEAAHSQGICRNAYLETECQKLKLHL</sequence>
<dbReference type="OrthoDB" id="47279at2759"/>
<dbReference type="RefSeq" id="XP_002178741.1">
    <property type="nucleotide sequence ID" value="XM_002178705.1"/>
</dbReference>
<dbReference type="KEGG" id="pti:PHATRDRAFT_44800"/>
<dbReference type="AlphaFoldDB" id="B7FVP4"/>
<dbReference type="EMBL" id="CM000608">
    <property type="protein sequence ID" value="EEC49439.1"/>
    <property type="molecule type" value="Genomic_DNA"/>
</dbReference>
<dbReference type="InParanoid" id="B7FVP4"/>
<dbReference type="HOGENOM" id="CLU_722542_0_0_1"/>
<reference evidence="1 2" key="1">
    <citation type="journal article" date="2008" name="Nature">
        <title>The Phaeodactylum genome reveals the evolutionary history of diatom genomes.</title>
        <authorList>
            <person name="Bowler C."/>
            <person name="Allen A.E."/>
            <person name="Badger J.H."/>
            <person name="Grimwood J."/>
            <person name="Jabbari K."/>
            <person name="Kuo A."/>
            <person name="Maheswari U."/>
            <person name="Martens C."/>
            <person name="Maumus F."/>
            <person name="Otillar R.P."/>
            <person name="Rayko E."/>
            <person name="Salamov A."/>
            <person name="Vandepoele K."/>
            <person name="Beszteri B."/>
            <person name="Gruber A."/>
            <person name="Heijde M."/>
            <person name="Katinka M."/>
            <person name="Mock T."/>
            <person name="Valentin K."/>
            <person name="Verret F."/>
            <person name="Berges J.A."/>
            <person name="Brownlee C."/>
            <person name="Cadoret J.P."/>
            <person name="Chiovitti A."/>
            <person name="Choi C.J."/>
            <person name="Coesel S."/>
            <person name="De Martino A."/>
            <person name="Detter J.C."/>
            <person name="Durkin C."/>
            <person name="Falciatore A."/>
            <person name="Fournet J."/>
            <person name="Haruta M."/>
            <person name="Huysman M.J."/>
            <person name="Jenkins B.D."/>
            <person name="Jiroutova K."/>
            <person name="Jorgensen R.E."/>
            <person name="Joubert Y."/>
            <person name="Kaplan A."/>
            <person name="Kroger N."/>
            <person name="Kroth P.G."/>
            <person name="La Roche J."/>
            <person name="Lindquist E."/>
            <person name="Lommer M."/>
            <person name="Martin-Jezequel V."/>
            <person name="Lopez P.J."/>
            <person name="Lucas S."/>
            <person name="Mangogna M."/>
            <person name="McGinnis K."/>
            <person name="Medlin L.K."/>
            <person name="Montsant A."/>
            <person name="Oudot-Le Secq M.P."/>
            <person name="Napoli C."/>
            <person name="Obornik M."/>
            <person name="Parker M.S."/>
            <person name="Petit J.L."/>
            <person name="Porcel B.M."/>
            <person name="Poulsen N."/>
            <person name="Robison M."/>
            <person name="Rychlewski L."/>
            <person name="Rynearson T.A."/>
            <person name="Schmutz J."/>
            <person name="Shapiro H."/>
            <person name="Siaut M."/>
            <person name="Stanley M."/>
            <person name="Sussman M.R."/>
            <person name="Taylor A.R."/>
            <person name="Vardi A."/>
            <person name="von Dassow P."/>
            <person name="Vyverman W."/>
            <person name="Willis A."/>
            <person name="Wyrwicz L.S."/>
            <person name="Rokhsar D.S."/>
            <person name="Weissenbach J."/>
            <person name="Armbrust E.V."/>
            <person name="Green B.R."/>
            <person name="Van de Peer Y."/>
            <person name="Grigoriev I.V."/>
        </authorList>
    </citation>
    <scope>NUCLEOTIDE SEQUENCE [LARGE SCALE GENOMIC DNA]</scope>
    <source>
        <strain evidence="1 2">CCAP 1055/1</strain>
    </source>
</reference>
<evidence type="ECO:0000313" key="2">
    <source>
        <dbReference type="Proteomes" id="UP000000759"/>
    </source>
</evidence>